<name>A0A1B4V9Q2_9GAMM</name>
<evidence type="ECO:0000313" key="4">
    <source>
        <dbReference type="Proteomes" id="UP000218899"/>
    </source>
</evidence>
<organism evidence="3 4">
    <name type="scientific">Sulfurifustis variabilis</name>
    <dbReference type="NCBI Taxonomy" id="1675686"/>
    <lineage>
        <taxon>Bacteria</taxon>
        <taxon>Pseudomonadati</taxon>
        <taxon>Pseudomonadota</taxon>
        <taxon>Gammaproteobacteria</taxon>
        <taxon>Acidiferrobacterales</taxon>
        <taxon>Acidiferrobacteraceae</taxon>
        <taxon>Sulfurifustis</taxon>
    </lineage>
</organism>
<keyword evidence="2" id="KW-0812">Transmembrane</keyword>
<dbReference type="AlphaFoldDB" id="A0A1B4V9Q2"/>
<dbReference type="Proteomes" id="UP000218899">
    <property type="component" value="Chromosome"/>
</dbReference>
<dbReference type="KEGG" id="sva:SVA_3775"/>
<evidence type="ECO:0000256" key="1">
    <source>
        <dbReference type="SAM" id="MobiDB-lite"/>
    </source>
</evidence>
<evidence type="ECO:0000313" key="3">
    <source>
        <dbReference type="EMBL" id="BAU50309.1"/>
    </source>
</evidence>
<dbReference type="RefSeq" id="WP_096462624.1">
    <property type="nucleotide sequence ID" value="NZ_AP014936.1"/>
</dbReference>
<keyword evidence="2" id="KW-1133">Transmembrane helix</keyword>
<feature type="transmembrane region" description="Helical" evidence="2">
    <location>
        <begin position="89"/>
        <end position="110"/>
    </location>
</feature>
<dbReference type="OrthoDB" id="5432483at2"/>
<sequence>MNVSSGIKVSGPPARHGGAPVAARTPESDSPAAPGLNAVIDPRPAIAERLAATALGGLSIALYAVLFWFDEELIELAQSTRRGDKRFFFVPIAVALLFSFVHGAFTGRFWDVLGLKART</sequence>
<evidence type="ECO:0000256" key="2">
    <source>
        <dbReference type="SAM" id="Phobius"/>
    </source>
</evidence>
<accession>A0A1B4V9Q2</accession>
<keyword evidence="2" id="KW-0472">Membrane</keyword>
<keyword evidence="4" id="KW-1185">Reference proteome</keyword>
<gene>
    <name evidence="3" type="ORF">SVA_3775</name>
</gene>
<feature type="region of interest" description="Disordered" evidence="1">
    <location>
        <begin position="1"/>
        <end position="34"/>
    </location>
</feature>
<feature type="transmembrane region" description="Helical" evidence="2">
    <location>
        <begin position="50"/>
        <end position="69"/>
    </location>
</feature>
<reference evidence="3 4" key="1">
    <citation type="submission" date="2015-08" db="EMBL/GenBank/DDBJ databases">
        <title>Complete genome sequence of Sulfurifustis variabilis.</title>
        <authorList>
            <person name="Miura A."/>
            <person name="Kojima H."/>
            <person name="Fukui M."/>
        </authorList>
    </citation>
    <scope>NUCLEOTIDE SEQUENCE [LARGE SCALE GENOMIC DNA]</scope>
    <source>
        <strain evidence="4">skN76</strain>
    </source>
</reference>
<protein>
    <submittedName>
        <fullName evidence="3">Uncharacterized protein</fullName>
    </submittedName>
</protein>
<proteinExistence type="predicted"/>
<dbReference type="EMBL" id="AP014936">
    <property type="protein sequence ID" value="BAU50309.1"/>
    <property type="molecule type" value="Genomic_DNA"/>
</dbReference>